<dbReference type="Proteomes" id="UP000054976">
    <property type="component" value="Unassembled WGS sequence"/>
</dbReference>
<evidence type="ECO:0000256" key="1">
    <source>
        <dbReference type="SAM" id="SignalP"/>
    </source>
</evidence>
<dbReference type="EMBL" id="BCNO01000001">
    <property type="protein sequence ID" value="GAQ94994.1"/>
    <property type="molecule type" value="Genomic_DNA"/>
</dbReference>
<feature type="signal peptide" evidence="1">
    <location>
        <begin position="1"/>
        <end position="20"/>
    </location>
</feature>
<accession>A0A0U9HS70</accession>
<reference evidence="3" key="1">
    <citation type="submission" date="2016-01" db="EMBL/GenBank/DDBJ databases">
        <title>Draft genome sequence of Thermodesulfovibrio aggregans strain TGE-P1.</title>
        <authorList>
            <person name="Sekiguchi Y."/>
            <person name="Ohashi A."/>
            <person name="Matsuura N."/>
            <person name="Tourlousse M.D."/>
        </authorList>
    </citation>
    <scope>NUCLEOTIDE SEQUENCE [LARGE SCALE GENOMIC DNA]</scope>
    <source>
        <strain evidence="3">TGE-P1</strain>
    </source>
</reference>
<evidence type="ECO:0000313" key="3">
    <source>
        <dbReference type="Proteomes" id="UP000054976"/>
    </source>
</evidence>
<protein>
    <submittedName>
        <fullName evidence="2">Uncharacterized protein</fullName>
    </submittedName>
</protein>
<dbReference type="AlphaFoldDB" id="A0A0U9HS70"/>
<dbReference type="OrthoDB" id="9791510at2"/>
<evidence type="ECO:0000313" key="2">
    <source>
        <dbReference type="EMBL" id="GAQ94994.1"/>
    </source>
</evidence>
<keyword evidence="1" id="KW-0732">Signal</keyword>
<organism evidence="2 3">
    <name type="scientific">Thermodesulfovibrio aggregans</name>
    <dbReference type="NCBI Taxonomy" id="86166"/>
    <lineage>
        <taxon>Bacteria</taxon>
        <taxon>Pseudomonadati</taxon>
        <taxon>Nitrospirota</taxon>
        <taxon>Thermodesulfovibrionia</taxon>
        <taxon>Thermodesulfovibrionales</taxon>
        <taxon>Thermodesulfovibrionaceae</taxon>
        <taxon>Thermodesulfovibrio</taxon>
    </lineage>
</organism>
<sequence length="263" mass="29710">MKRLIIFSIFFLILSSNAYSFDRKGFSPTAPFSVISTFSAESPKQNQVAIDFGFEFANDPDIKRTNLNLSYGLTNNVEIIANLPYNLSYHNSLNDNGAEDINFGFKHRVVDETTYLPAFAYMLYVSGDLGNDEFSTEGGIGGGFIVTKKVGPVKAHGNLIYFRPDKEGLKETWNINLGSELKVSYNSSILFEVIGRKAINKNKIDLLEWRLGYRVRITDISYTTVSTGFDIKNRTPDVRFMFGISVVLPSEKNKFRRIVEDND</sequence>
<comment type="caution">
    <text evidence="2">The sequence shown here is derived from an EMBL/GenBank/DDBJ whole genome shotgun (WGS) entry which is preliminary data.</text>
</comment>
<dbReference type="RefSeq" id="WP_059176397.1">
    <property type="nucleotide sequence ID" value="NZ_BCNO01000001.1"/>
</dbReference>
<name>A0A0U9HS70_9BACT</name>
<proteinExistence type="predicted"/>
<keyword evidence="3" id="KW-1185">Reference proteome</keyword>
<feature type="chain" id="PRO_5006865070" evidence="1">
    <location>
        <begin position="21"/>
        <end position="263"/>
    </location>
</feature>
<dbReference type="STRING" id="86166.TAGGR_11193"/>
<gene>
    <name evidence="2" type="ORF">TAGGR_11193</name>
</gene>